<dbReference type="GO" id="GO:0032259">
    <property type="term" value="P:methylation"/>
    <property type="evidence" value="ECO:0007669"/>
    <property type="project" value="UniProtKB-KW"/>
</dbReference>
<dbReference type="EMBL" id="BAAAZC010000050">
    <property type="protein sequence ID" value="GAA3993060.1"/>
    <property type="molecule type" value="Genomic_DNA"/>
</dbReference>
<evidence type="ECO:0000256" key="3">
    <source>
        <dbReference type="ARBA" id="ARBA00022679"/>
    </source>
</evidence>
<evidence type="ECO:0000313" key="11">
    <source>
        <dbReference type="Proteomes" id="UP001500742"/>
    </source>
</evidence>
<gene>
    <name evidence="10" type="ORF">GCM10022210_53590</name>
</gene>
<dbReference type="PANTHER" id="PTHR33841:SF1">
    <property type="entry name" value="DNA METHYLTRANSFERASE A"/>
    <property type="match status" value="1"/>
</dbReference>
<comment type="catalytic activity">
    <reaction evidence="4">
        <text>a 2'-deoxyadenosine in DNA + S-adenosyl-L-methionine = an N(6)-methyl-2'-deoxyadenosine in DNA + S-adenosyl-L-homocysteine + H(+)</text>
        <dbReference type="Rhea" id="RHEA:15197"/>
        <dbReference type="Rhea" id="RHEA-COMP:12418"/>
        <dbReference type="Rhea" id="RHEA-COMP:12419"/>
        <dbReference type="ChEBI" id="CHEBI:15378"/>
        <dbReference type="ChEBI" id="CHEBI:57856"/>
        <dbReference type="ChEBI" id="CHEBI:59789"/>
        <dbReference type="ChEBI" id="CHEBI:90615"/>
        <dbReference type="ChEBI" id="CHEBI:90616"/>
        <dbReference type="EC" id="2.1.1.72"/>
    </reaction>
</comment>
<dbReference type="InterPro" id="IPR046818">
    <property type="entry name" value="MmeI_C"/>
</dbReference>
<keyword evidence="3" id="KW-0808">Transferase</keyword>
<evidence type="ECO:0000259" key="8">
    <source>
        <dbReference type="Pfam" id="PF20467"/>
    </source>
</evidence>
<dbReference type="Pfam" id="PF20466">
    <property type="entry name" value="MmeI_TRD"/>
    <property type="match status" value="1"/>
</dbReference>
<keyword evidence="2 10" id="KW-0489">Methyltransferase</keyword>
<feature type="domain" description="MmeI-like N-terminal" evidence="5">
    <location>
        <begin position="15"/>
        <end position="157"/>
    </location>
</feature>
<dbReference type="InterPro" id="IPR046816">
    <property type="entry name" value="MmeI_Mtase"/>
</dbReference>
<sequence>MTSGEIEGKLSLLIEQFDREEFIYDFLLAYGISKTSVTRLKKGDYNLAKKPGELLYKNKIYFKTAPASQLLLAIEEAALDPNILKHGPRLILITDFETIVARDLKKKINADFALGELPKFKDFFVPLTGAEIYKASNDNKADREAAYQLAKLYDMLVVDNPDLLSEGSHQLNLFLSRILFCFFAEDTGIFKTESIFTNTLANHTDEDGANVHNFLNGLFRRLNTKEGEFATHLQEFPYVNGGLFRDEINSPHFSRKSRAILLDCGNLEWGEINPDIFGSMIQAVADPEERSDLGMHYTSVPNIKKVIEPLFLNDLYAEFEKHLNSANNLKKLLIRISRIKFFDPACGSGNFLIITYKELRLLEIKIIKCLIDLDAQQNVKLLYFTGIQLSQFYGIEIKDFAHEMALLSLWLAEHQMNKVFEDMLEGYGRSKPILPLKEAGHIVCANATRYPWPEACPASEKEEVYLLGNPPYLGSFLQSKEQKADLAFVCHGFKSYKDLDYIACWFIKAAQFVEGSSAKFAFVTTNSVCQGEQVILLWPYIFARKLEIQFAYKSFKWTNNAKKNAGVYCTIIGIGARNLEKKKLFAETIYQQINNISPYLTNGNNTIVSKRMKPLSVLPPMNYGSKVVDGGHLIFKQEQKDKLLARYPQARPLFKKFVGSAEFIRGLDRYCLYMDDCDLEMAMAIPEIAARLDAVTEFRLKSTEESTRKLADKPHEFYYSVHDNSDSIIIPRTSSERREYIPMGFLNGDSVISDAASAIFNAQPWIFGIVNSRLHMTWVRTVAGRLKTDYRYSSQLCYNTFPIPEVSGKQKEILGQYVFGVLDERAKFPEKTMAWLYNPETMPPGLKQAHIQLDEAVERIYRLSPFQSDTERLEYLFRLYEEMIQKDTLFAKSRKIKKVKATLNE</sequence>
<evidence type="ECO:0000256" key="2">
    <source>
        <dbReference type="ARBA" id="ARBA00022603"/>
    </source>
</evidence>
<dbReference type="SUPFAM" id="SSF53335">
    <property type="entry name" value="S-adenosyl-L-methionine-dependent methyltransferases"/>
    <property type="match status" value="1"/>
</dbReference>
<dbReference type="Pfam" id="PF20473">
    <property type="entry name" value="MmeI_Mtase"/>
    <property type="match status" value="1"/>
</dbReference>
<evidence type="ECO:0000313" key="10">
    <source>
        <dbReference type="EMBL" id="GAA3993060.1"/>
    </source>
</evidence>
<dbReference type="InterPro" id="IPR046820">
    <property type="entry name" value="MmeI_TRD"/>
</dbReference>
<dbReference type="InterPro" id="IPR046819">
    <property type="entry name" value="MmeI_hel"/>
</dbReference>
<dbReference type="PANTHER" id="PTHR33841">
    <property type="entry name" value="DNA METHYLTRANSFERASE YEEA-RELATED"/>
    <property type="match status" value="1"/>
</dbReference>
<dbReference type="Proteomes" id="UP001500742">
    <property type="component" value="Unassembled WGS sequence"/>
</dbReference>
<evidence type="ECO:0000259" key="6">
    <source>
        <dbReference type="Pfam" id="PF20465"/>
    </source>
</evidence>
<comment type="caution">
    <text evidence="10">The sequence shown here is derived from an EMBL/GenBank/DDBJ whole genome shotgun (WGS) entry which is preliminary data.</text>
</comment>
<evidence type="ECO:0000259" key="9">
    <source>
        <dbReference type="Pfam" id="PF20473"/>
    </source>
</evidence>
<dbReference type="GO" id="GO:0008168">
    <property type="term" value="F:methyltransferase activity"/>
    <property type="evidence" value="ECO:0007669"/>
    <property type="project" value="UniProtKB-KW"/>
</dbReference>
<dbReference type="Pfam" id="PF20467">
    <property type="entry name" value="MmeI_C"/>
    <property type="match status" value="1"/>
</dbReference>
<reference evidence="11" key="1">
    <citation type="journal article" date="2019" name="Int. J. Syst. Evol. Microbiol.">
        <title>The Global Catalogue of Microorganisms (GCM) 10K type strain sequencing project: providing services to taxonomists for standard genome sequencing and annotation.</title>
        <authorList>
            <consortium name="The Broad Institute Genomics Platform"/>
            <consortium name="The Broad Institute Genome Sequencing Center for Infectious Disease"/>
            <person name="Wu L."/>
            <person name="Ma J."/>
        </authorList>
    </citation>
    <scope>NUCLEOTIDE SEQUENCE [LARGE SCALE GENOMIC DNA]</scope>
    <source>
        <strain evidence="11">JCM 16601</strain>
    </source>
</reference>
<feature type="domain" description="MmeI-like DNA-methyltransferase" evidence="9">
    <location>
        <begin position="320"/>
        <end position="585"/>
    </location>
</feature>
<dbReference type="Pfam" id="PF20464">
    <property type="entry name" value="MmeI_N"/>
    <property type="match status" value="1"/>
</dbReference>
<organism evidence="10 11">
    <name type="scientific">Mucilaginibacter dorajii</name>
    <dbReference type="NCBI Taxonomy" id="692994"/>
    <lineage>
        <taxon>Bacteria</taxon>
        <taxon>Pseudomonadati</taxon>
        <taxon>Bacteroidota</taxon>
        <taxon>Sphingobacteriia</taxon>
        <taxon>Sphingobacteriales</taxon>
        <taxon>Sphingobacteriaceae</taxon>
        <taxon>Mucilaginibacter</taxon>
    </lineage>
</organism>
<feature type="domain" description="MmeI-like target recognition" evidence="7">
    <location>
        <begin position="603"/>
        <end position="805"/>
    </location>
</feature>
<dbReference type="EC" id="2.1.1.72" evidence="1"/>
<feature type="domain" description="MmeI-like helicase spacer" evidence="6">
    <location>
        <begin position="169"/>
        <end position="244"/>
    </location>
</feature>
<feature type="domain" description="MmeI-like C-terminal" evidence="8">
    <location>
        <begin position="808"/>
        <end position="884"/>
    </location>
</feature>
<evidence type="ECO:0000259" key="5">
    <source>
        <dbReference type="Pfam" id="PF20464"/>
    </source>
</evidence>
<evidence type="ECO:0000259" key="7">
    <source>
        <dbReference type="Pfam" id="PF20466"/>
    </source>
</evidence>
<dbReference type="RefSeq" id="WP_259097211.1">
    <property type="nucleotide sequence ID" value="NZ_BAAAZC010000050.1"/>
</dbReference>
<dbReference type="InterPro" id="IPR046817">
    <property type="entry name" value="MmeI_N"/>
</dbReference>
<evidence type="ECO:0000256" key="4">
    <source>
        <dbReference type="ARBA" id="ARBA00047942"/>
    </source>
</evidence>
<proteinExistence type="predicted"/>
<dbReference type="Pfam" id="PF20465">
    <property type="entry name" value="MmeI_hel"/>
    <property type="match status" value="1"/>
</dbReference>
<dbReference type="Gene3D" id="3.40.50.150">
    <property type="entry name" value="Vaccinia Virus protein VP39"/>
    <property type="match status" value="1"/>
</dbReference>
<dbReference type="InterPro" id="IPR050953">
    <property type="entry name" value="N4_N6_ade-DNA_methylase"/>
</dbReference>
<protein>
    <recommendedName>
        <fullName evidence="1">site-specific DNA-methyltransferase (adenine-specific)</fullName>
        <ecNumber evidence="1">2.1.1.72</ecNumber>
    </recommendedName>
</protein>
<evidence type="ECO:0000256" key="1">
    <source>
        <dbReference type="ARBA" id="ARBA00011900"/>
    </source>
</evidence>
<keyword evidence="11" id="KW-1185">Reference proteome</keyword>
<dbReference type="InterPro" id="IPR029063">
    <property type="entry name" value="SAM-dependent_MTases_sf"/>
</dbReference>
<name>A0ABP7R683_9SPHI</name>
<accession>A0ABP7R683</accession>